<dbReference type="Pfam" id="PF03992">
    <property type="entry name" value="ABM"/>
    <property type="match status" value="1"/>
</dbReference>
<protein>
    <recommendedName>
        <fullName evidence="1">ABM domain-containing protein</fullName>
    </recommendedName>
</protein>
<feature type="domain" description="ABM" evidence="1">
    <location>
        <begin position="3"/>
        <end position="69"/>
    </location>
</feature>
<dbReference type="Gene3D" id="3.30.70.100">
    <property type="match status" value="1"/>
</dbReference>
<accession>A0A381RAY5</accession>
<dbReference type="SUPFAM" id="SSF54909">
    <property type="entry name" value="Dimeric alpha+beta barrel"/>
    <property type="match status" value="1"/>
</dbReference>
<dbReference type="InterPro" id="IPR007138">
    <property type="entry name" value="ABM_dom"/>
</dbReference>
<evidence type="ECO:0000313" key="2">
    <source>
        <dbReference type="EMBL" id="SUZ88925.1"/>
    </source>
</evidence>
<dbReference type="InterPro" id="IPR011008">
    <property type="entry name" value="Dimeric_a/b-barrel"/>
</dbReference>
<organism evidence="2">
    <name type="scientific">marine metagenome</name>
    <dbReference type="NCBI Taxonomy" id="408172"/>
    <lineage>
        <taxon>unclassified sequences</taxon>
        <taxon>metagenomes</taxon>
        <taxon>ecological metagenomes</taxon>
    </lineage>
</organism>
<dbReference type="EMBL" id="UINC01001793">
    <property type="protein sequence ID" value="SUZ88925.1"/>
    <property type="molecule type" value="Genomic_DNA"/>
</dbReference>
<name>A0A381RAY5_9ZZZZ</name>
<gene>
    <name evidence="2" type="ORF">METZ01_LOCUS41779</name>
</gene>
<dbReference type="AlphaFoldDB" id="A0A381RAY5"/>
<sequence>MSVMVTLEMPIKSEKLEEYLGIMKQALVDTRNYKGCESVETHVEKEKSVVCLVERWNSVEDQQAYMAWRMETGLLEALGPYLDGDLVTRFFDIHSDV</sequence>
<evidence type="ECO:0000259" key="1">
    <source>
        <dbReference type="Pfam" id="PF03992"/>
    </source>
</evidence>
<reference evidence="2" key="1">
    <citation type="submission" date="2018-05" db="EMBL/GenBank/DDBJ databases">
        <authorList>
            <person name="Lanie J.A."/>
            <person name="Ng W.-L."/>
            <person name="Kazmierczak K.M."/>
            <person name="Andrzejewski T.M."/>
            <person name="Davidsen T.M."/>
            <person name="Wayne K.J."/>
            <person name="Tettelin H."/>
            <person name="Glass J.I."/>
            <person name="Rusch D."/>
            <person name="Podicherti R."/>
            <person name="Tsui H.-C.T."/>
            <person name="Winkler M.E."/>
        </authorList>
    </citation>
    <scope>NUCLEOTIDE SEQUENCE</scope>
</reference>
<proteinExistence type="predicted"/>